<dbReference type="Pfam" id="PF08281">
    <property type="entry name" value="Sigma70_r4_2"/>
    <property type="match status" value="1"/>
</dbReference>
<dbReference type="InterPro" id="IPR036388">
    <property type="entry name" value="WH-like_DNA-bd_sf"/>
</dbReference>
<evidence type="ECO:0000313" key="9">
    <source>
        <dbReference type="Proteomes" id="UP001589844"/>
    </source>
</evidence>
<comment type="similarity">
    <text evidence="1">Belongs to the sigma-70 factor family. ECF subfamily.</text>
</comment>
<dbReference type="Proteomes" id="UP001589844">
    <property type="component" value="Unassembled WGS sequence"/>
</dbReference>
<keyword evidence="3" id="KW-0731">Sigma factor</keyword>
<evidence type="ECO:0000256" key="5">
    <source>
        <dbReference type="ARBA" id="ARBA00023163"/>
    </source>
</evidence>
<feature type="domain" description="RNA polymerase sigma-70 region 2" evidence="6">
    <location>
        <begin position="25"/>
        <end position="87"/>
    </location>
</feature>
<dbReference type="InterPro" id="IPR007627">
    <property type="entry name" value="RNA_pol_sigma70_r2"/>
</dbReference>
<evidence type="ECO:0000256" key="4">
    <source>
        <dbReference type="ARBA" id="ARBA00023125"/>
    </source>
</evidence>
<proteinExistence type="inferred from homology"/>
<dbReference type="InterPro" id="IPR013325">
    <property type="entry name" value="RNA_pol_sigma_r2"/>
</dbReference>
<dbReference type="Gene3D" id="1.10.1740.10">
    <property type="match status" value="1"/>
</dbReference>
<keyword evidence="9" id="KW-1185">Reference proteome</keyword>
<dbReference type="Gene3D" id="1.10.10.10">
    <property type="entry name" value="Winged helix-like DNA-binding domain superfamily/Winged helix DNA-binding domain"/>
    <property type="match status" value="1"/>
</dbReference>
<dbReference type="SUPFAM" id="SSF88946">
    <property type="entry name" value="Sigma2 domain of RNA polymerase sigma factors"/>
    <property type="match status" value="1"/>
</dbReference>
<evidence type="ECO:0000313" key="8">
    <source>
        <dbReference type="EMBL" id="MFC0351048.1"/>
    </source>
</evidence>
<evidence type="ECO:0000256" key="1">
    <source>
        <dbReference type="ARBA" id="ARBA00010641"/>
    </source>
</evidence>
<dbReference type="PANTHER" id="PTHR43133">
    <property type="entry name" value="RNA POLYMERASE ECF-TYPE SIGMA FACTO"/>
    <property type="match status" value="1"/>
</dbReference>
<protein>
    <submittedName>
        <fullName evidence="8">RNA polymerase sigma factor</fullName>
    </submittedName>
</protein>
<dbReference type="CDD" id="cd06171">
    <property type="entry name" value="Sigma70_r4"/>
    <property type="match status" value="1"/>
</dbReference>
<dbReference type="SUPFAM" id="SSF88659">
    <property type="entry name" value="Sigma3 and sigma4 domains of RNA polymerase sigma factors"/>
    <property type="match status" value="1"/>
</dbReference>
<keyword evidence="5" id="KW-0804">Transcription</keyword>
<dbReference type="InterPro" id="IPR013324">
    <property type="entry name" value="RNA_pol_sigma_r3/r4-like"/>
</dbReference>
<evidence type="ECO:0000259" key="6">
    <source>
        <dbReference type="Pfam" id="PF04542"/>
    </source>
</evidence>
<comment type="caution">
    <text evidence="8">The sequence shown here is derived from an EMBL/GenBank/DDBJ whole genome shotgun (WGS) entry which is preliminary data.</text>
</comment>
<dbReference type="InterPro" id="IPR039425">
    <property type="entry name" value="RNA_pol_sigma-70-like"/>
</dbReference>
<sequence length="203" mass="22971">MDDLISDVELLRQMRQGDKAAFTTLYRRHHAVLYRYAILRCGSPGIAADIVQDVFVGLLTEQFKYDALKGPLVYFLFGVARNLAMKHDSALQKTTNTTSTNSLLDDEDEDEVFDTICDDAAPLERLLHKQMAEDLRQGIACLAPHYRDVLILYEIHDMSYLEIADICQINVGTVRSRLSRARQALAERLSSHRDNIVSAAQRA</sequence>
<organism evidence="8 9">
    <name type="scientific">Undibacterium danionis</name>
    <dbReference type="NCBI Taxonomy" id="1812100"/>
    <lineage>
        <taxon>Bacteria</taxon>
        <taxon>Pseudomonadati</taxon>
        <taxon>Pseudomonadota</taxon>
        <taxon>Betaproteobacteria</taxon>
        <taxon>Burkholderiales</taxon>
        <taxon>Oxalobacteraceae</taxon>
        <taxon>Undibacterium</taxon>
    </lineage>
</organism>
<evidence type="ECO:0000259" key="7">
    <source>
        <dbReference type="Pfam" id="PF08281"/>
    </source>
</evidence>
<name>A0ABV6IGU3_9BURK</name>
<dbReference type="PANTHER" id="PTHR43133:SF8">
    <property type="entry name" value="RNA POLYMERASE SIGMA FACTOR HI_1459-RELATED"/>
    <property type="match status" value="1"/>
</dbReference>
<gene>
    <name evidence="8" type="ORF">ACFFJH_14615</name>
</gene>
<accession>A0ABV6IGU3</accession>
<dbReference type="RefSeq" id="WP_390213611.1">
    <property type="nucleotide sequence ID" value="NZ_JBHLXJ010000015.1"/>
</dbReference>
<reference evidence="8 9" key="1">
    <citation type="submission" date="2024-09" db="EMBL/GenBank/DDBJ databases">
        <authorList>
            <person name="Sun Q."/>
            <person name="Mori K."/>
        </authorList>
    </citation>
    <scope>NUCLEOTIDE SEQUENCE [LARGE SCALE GENOMIC DNA]</scope>
    <source>
        <strain evidence="8 9">CCM 8677</strain>
    </source>
</reference>
<evidence type="ECO:0000256" key="2">
    <source>
        <dbReference type="ARBA" id="ARBA00023015"/>
    </source>
</evidence>
<evidence type="ECO:0000256" key="3">
    <source>
        <dbReference type="ARBA" id="ARBA00023082"/>
    </source>
</evidence>
<keyword evidence="4" id="KW-0238">DNA-binding</keyword>
<dbReference type="Pfam" id="PF04542">
    <property type="entry name" value="Sigma70_r2"/>
    <property type="match status" value="1"/>
</dbReference>
<feature type="domain" description="RNA polymerase sigma factor 70 region 4 type 2" evidence="7">
    <location>
        <begin position="133"/>
        <end position="185"/>
    </location>
</feature>
<keyword evidence="2" id="KW-0805">Transcription regulation</keyword>
<dbReference type="InterPro" id="IPR013249">
    <property type="entry name" value="RNA_pol_sigma70_r4_t2"/>
</dbReference>
<dbReference type="InterPro" id="IPR014284">
    <property type="entry name" value="RNA_pol_sigma-70_dom"/>
</dbReference>
<dbReference type="NCBIfam" id="TIGR02937">
    <property type="entry name" value="sigma70-ECF"/>
    <property type="match status" value="1"/>
</dbReference>
<dbReference type="EMBL" id="JBHLXJ010000015">
    <property type="protein sequence ID" value="MFC0351048.1"/>
    <property type="molecule type" value="Genomic_DNA"/>
</dbReference>